<reference evidence="3 4" key="1">
    <citation type="submission" date="2014-07" db="EMBL/GenBank/DDBJ databases">
        <authorList>
            <person name="McCorrison J."/>
            <person name="Sanka R."/>
            <person name="Torralba M."/>
            <person name="Gillis M."/>
            <person name="Haft D.H."/>
            <person name="Methe B."/>
            <person name="Sutton G."/>
            <person name="Nelson K.E."/>
        </authorList>
    </citation>
    <scope>NUCLEOTIDE SEQUENCE [LARGE SCALE GENOMIC DNA]</scope>
    <source>
        <strain evidence="3 4">DNF00882</strain>
    </source>
</reference>
<feature type="domain" description="YcxB-like C-terminal" evidence="2">
    <location>
        <begin position="107"/>
        <end position="159"/>
    </location>
</feature>
<dbReference type="RefSeq" id="WP_036884411.1">
    <property type="nucleotide sequence ID" value="NZ_JRNR01000108.1"/>
</dbReference>
<dbReference type="AlphaFoldDB" id="A0A096AL10"/>
<feature type="transmembrane region" description="Helical" evidence="1">
    <location>
        <begin position="34"/>
        <end position="53"/>
    </location>
</feature>
<evidence type="ECO:0000256" key="1">
    <source>
        <dbReference type="SAM" id="Phobius"/>
    </source>
</evidence>
<keyword evidence="1" id="KW-0812">Transmembrane</keyword>
<name>A0A096AL10_9BACT</name>
<organism evidence="3 4">
    <name type="scientific">Prevotella disiens DNF00882</name>
    <dbReference type="NCBI Taxonomy" id="1401075"/>
    <lineage>
        <taxon>Bacteria</taxon>
        <taxon>Pseudomonadati</taxon>
        <taxon>Bacteroidota</taxon>
        <taxon>Bacteroidia</taxon>
        <taxon>Bacteroidales</taxon>
        <taxon>Prevotellaceae</taxon>
        <taxon>Prevotella</taxon>
    </lineage>
</organism>
<evidence type="ECO:0000259" key="2">
    <source>
        <dbReference type="Pfam" id="PF14317"/>
    </source>
</evidence>
<keyword evidence="1" id="KW-0472">Membrane</keyword>
<dbReference type="InterPro" id="IPR025588">
    <property type="entry name" value="YcxB-like_C"/>
</dbReference>
<evidence type="ECO:0000313" key="3">
    <source>
        <dbReference type="EMBL" id="KGF47520.1"/>
    </source>
</evidence>
<dbReference type="Pfam" id="PF14317">
    <property type="entry name" value="YcxB"/>
    <property type="match status" value="1"/>
</dbReference>
<gene>
    <name evidence="3" type="ORF">HMPREF0654_09855</name>
</gene>
<dbReference type="EMBL" id="JRNR01000108">
    <property type="protein sequence ID" value="KGF47520.1"/>
    <property type="molecule type" value="Genomic_DNA"/>
</dbReference>
<keyword evidence="1" id="KW-1133">Transmembrane helix</keyword>
<comment type="caution">
    <text evidence="3">The sequence shown here is derived from an EMBL/GenBank/DDBJ whole genome shotgun (WGS) entry which is preliminary data.</text>
</comment>
<feature type="transmembrane region" description="Helical" evidence="1">
    <location>
        <begin position="59"/>
        <end position="76"/>
    </location>
</feature>
<proteinExistence type="predicted"/>
<protein>
    <recommendedName>
        <fullName evidence="2">YcxB-like C-terminal domain-containing protein</fullName>
    </recommendedName>
</protein>
<evidence type="ECO:0000313" key="4">
    <source>
        <dbReference type="Proteomes" id="UP000029538"/>
    </source>
</evidence>
<sequence length="175" mass="20594">MEPLYQLKFQMTAEEHLLFNRVILRQQFHLRRNAIIINLFFLLGFLGFCIAAFLTSSTAYIAATLFYLCFGIYYNWKITKGVDRKAQKAYEQNKALQDLKIATNFFTDHLEIISEYDNTNLPYDKIIESIETQTHIYLLISKVQGYLIPKQSMPSDFSKFIETTATKYNWKQSKL</sequence>
<dbReference type="Proteomes" id="UP000029538">
    <property type="component" value="Unassembled WGS sequence"/>
</dbReference>
<accession>A0A096AL10</accession>